<organism evidence="3 4">
    <name type="scientific">Diplocarpon coronariae</name>
    <dbReference type="NCBI Taxonomy" id="2795749"/>
    <lineage>
        <taxon>Eukaryota</taxon>
        <taxon>Fungi</taxon>
        <taxon>Dikarya</taxon>
        <taxon>Ascomycota</taxon>
        <taxon>Pezizomycotina</taxon>
        <taxon>Leotiomycetes</taxon>
        <taxon>Helotiales</taxon>
        <taxon>Drepanopezizaceae</taxon>
        <taxon>Diplocarpon</taxon>
    </lineage>
</organism>
<reference evidence="3 4" key="1">
    <citation type="submission" date="2017-04" db="EMBL/GenBank/DDBJ databases">
        <title>Draft genome sequence of Marssonina coronaria NL1: causal agent of apple blotch.</title>
        <authorList>
            <person name="Cheng Q."/>
        </authorList>
    </citation>
    <scope>NUCLEOTIDE SEQUENCE [LARGE SCALE GENOMIC DNA]</scope>
    <source>
        <strain evidence="3 4">NL1</strain>
    </source>
</reference>
<feature type="region of interest" description="Disordered" evidence="2">
    <location>
        <begin position="487"/>
        <end position="526"/>
    </location>
</feature>
<protein>
    <recommendedName>
        <fullName evidence="5">F-box domain-containing protein</fullName>
    </recommendedName>
</protein>
<dbReference type="InParanoid" id="A0A218Z8L4"/>
<dbReference type="STRING" id="503106.A0A218Z8L4"/>
<evidence type="ECO:0000256" key="1">
    <source>
        <dbReference type="SAM" id="Coils"/>
    </source>
</evidence>
<feature type="coiled-coil region" evidence="1">
    <location>
        <begin position="38"/>
        <end position="65"/>
    </location>
</feature>
<feature type="compositionally biased region" description="Low complexity" evidence="2">
    <location>
        <begin position="378"/>
        <end position="387"/>
    </location>
</feature>
<keyword evidence="4" id="KW-1185">Reference proteome</keyword>
<evidence type="ECO:0000313" key="3">
    <source>
        <dbReference type="EMBL" id="OWP03585.1"/>
    </source>
</evidence>
<feature type="compositionally biased region" description="Acidic residues" evidence="2">
    <location>
        <begin position="488"/>
        <end position="501"/>
    </location>
</feature>
<dbReference type="OrthoDB" id="5279415at2759"/>
<gene>
    <name evidence="3" type="ORF">B2J93_7603</name>
</gene>
<dbReference type="AlphaFoldDB" id="A0A218Z8L4"/>
<accession>A0A218Z8L4</accession>
<name>A0A218Z8L4_9HELO</name>
<keyword evidence="1" id="KW-0175">Coiled coil</keyword>
<comment type="caution">
    <text evidence="3">The sequence shown here is derived from an EMBL/GenBank/DDBJ whole genome shotgun (WGS) entry which is preliminary data.</text>
</comment>
<sequence length="526" mass="58559">MEHPQNHPHLPHGPLPGFNHVCMMEGPDPEIRLSALQYDTVCDENKRLKDEIQRLNALLRQNSILQTIQPSPGPINRELPIFKGVNTHCKYPSSEQIKPYLPDEILLQILGFALKSPRAIIDPFYKMREDNVTSYERFSRNDINIQCLAVSHIFYAEGVRLLVENNEFVFTQASALENFAKISTELRSTIKNVTLRIVGRYYDDKPRALKLNGLDSYHELVEDFEVLAYGRPAGMVNDKGIQAYCWYQVGDFLRALQLPYPDDPISTVRPKLFPELTSMRIDLVNFCDHLPLGIATLAPVIRWHLGRFLDELLVTGVPRETASGHEQMILRNSLRKEGLFSSACPAFISEKGGLKKLPVSDYQHQVVAAQKKKKKKSAAATQSLSSQRGSKAGDHPVSFHSEGETIWKLVLENEDEPKQWMEFHRESGRPMAEMELGSSDSDADADADGAGPGELQFGVQPLGFFPLALAQAIPAFVQAALPSLTADMSEDNPDGSDEEISELLAVGGDTDDEMPGLLGPDNSTGI</sequence>
<evidence type="ECO:0008006" key="5">
    <source>
        <dbReference type="Google" id="ProtNLM"/>
    </source>
</evidence>
<dbReference type="Proteomes" id="UP000242519">
    <property type="component" value="Unassembled WGS sequence"/>
</dbReference>
<dbReference type="EMBL" id="MZNU01000176">
    <property type="protein sequence ID" value="OWP03585.1"/>
    <property type="molecule type" value="Genomic_DNA"/>
</dbReference>
<proteinExistence type="predicted"/>
<evidence type="ECO:0000313" key="4">
    <source>
        <dbReference type="Proteomes" id="UP000242519"/>
    </source>
</evidence>
<feature type="region of interest" description="Disordered" evidence="2">
    <location>
        <begin position="368"/>
        <end position="399"/>
    </location>
</feature>
<feature type="region of interest" description="Disordered" evidence="2">
    <location>
        <begin position="432"/>
        <end position="451"/>
    </location>
</feature>
<evidence type="ECO:0000256" key="2">
    <source>
        <dbReference type="SAM" id="MobiDB-lite"/>
    </source>
</evidence>